<dbReference type="EMBL" id="CP009922">
    <property type="protein sequence ID" value="AKG41454.1"/>
    <property type="molecule type" value="Genomic_DNA"/>
</dbReference>
<reference evidence="1" key="1">
    <citation type="submission" date="2019-08" db="EMBL/GenBank/DDBJ databases">
        <title>Complete genome sequence of a mangrove-derived Streptomyces xiamenensis.</title>
        <authorList>
            <person name="Xu J."/>
        </authorList>
    </citation>
    <scope>NUCLEOTIDE SEQUENCE</scope>
    <source>
        <strain evidence="1">318</strain>
    </source>
</reference>
<evidence type="ECO:0000313" key="2">
    <source>
        <dbReference type="Proteomes" id="UP000034034"/>
    </source>
</evidence>
<dbReference type="Proteomes" id="UP000034034">
    <property type="component" value="Chromosome"/>
</dbReference>
<evidence type="ECO:0000313" key="1">
    <source>
        <dbReference type="EMBL" id="AKG41454.1"/>
    </source>
</evidence>
<dbReference type="STRING" id="408015.SXIM_00700"/>
<dbReference type="KEGG" id="sxi:SXIM_00700"/>
<dbReference type="PATRIC" id="fig|408015.6.peg.86"/>
<sequence length="523" mass="56036">MLDAVLWAGGFSDDATALSGGRVEDIAGALGIHRVAGRFLVRIAENPTIPVSDGLLDAVRRSHAHHAGAAARVETDAAWVEKGLRDHPAWDGRPVLLLKGNSAAHLLGAAGFPRLTSDLDLLTPDPVRYGRIFEDLGYHRLANSACHEEATFSSPDRSPLDLHGYFPVWRYPRGDYQASNGAGGLVMADWVSTRKLEYGTILAGSVPHPASEAGTLRIPDVTTAAFLLCAHVFKDYVEMPFVQPIAKVRLAELCEIRDLAHHPDFDAGRFAALVRDHEAQDVLAFARHVLSGLDALPAPLAGAGPSGGRDSFPQEAGFGLLVDVGTEVADMLVRRDTLGSAPDGIGTTRVEVGPTPATFSVRADGKEGSVPALWSTPPAHPEEGFAVECGVSEADGEMLFTFHSSRGLGVYLDEIAVCLGNELLHTARDVHEAGFRVFPYASPTASAWHVDASGWRVTLRVPAETVRRHRTADGHIPALICCTRFVEMPASDWDAFYRRCISSVLIPVRLSPATPTPQGSTQG</sequence>
<accession>A0A0F7FNZ9</accession>
<gene>
    <name evidence="1" type="ORF">SXIM_00700</name>
</gene>
<name>A0A0F7FNZ9_9ACTN</name>
<organism evidence="1 2">
    <name type="scientific">Streptomyces xiamenensis</name>
    <dbReference type="NCBI Taxonomy" id="408015"/>
    <lineage>
        <taxon>Bacteria</taxon>
        <taxon>Bacillati</taxon>
        <taxon>Actinomycetota</taxon>
        <taxon>Actinomycetes</taxon>
        <taxon>Kitasatosporales</taxon>
        <taxon>Streptomycetaceae</taxon>
        <taxon>Streptomyces</taxon>
    </lineage>
</organism>
<protein>
    <submittedName>
        <fullName evidence="1">Uncharacterized protein</fullName>
    </submittedName>
</protein>
<keyword evidence="2" id="KW-1185">Reference proteome</keyword>
<proteinExistence type="predicted"/>
<dbReference type="AlphaFoldDB" id="A0A0F7FNZ9"/>
<dbReference type="HOGENOM" id="CLU_520661_0_0_11"/>